<accession>A0A819Z178</accession>
<name>A0A819Z178_9BILA</name>
<proteinExistence type="predicted"/>
<comment type="caution">
    <text evidence="1">The sequence shown here is derived from an EMBL/GenBank/DDBJ whole genome shotgun (WGS) entry which is preliminary data.</text>
</comment>
<reference evidence="1" key="1">
    <citation type="submission" date="2021-02" db="EMBL/GenBank/DDBJ databases">
        <authorList>
            <person name="Nowell W R."/>
        </authorList>
    </citation>
    <scope>NUCLEOTIDE SEQUENCE</scope>
</reference>
<gene>
    <name evidence="1" type="ORF">OTI717_LOCUS36851</name>
</gene>
<evidence type="ECO:0000313" key="2">
    <source>
        <dbReference type="Proteomes" id="UP000663823"/>
    </source>
</evidence>
<sequence>MDTSFIHSYPYKTLFLVNVDSSATSTNDSTIEFDDRLERALNNRGQYARLGSTGKFYCGGALDGLQCSCCNGKCGPTSGCNCSSCMLLDVQKRALSRGWLVNRDGASARCSRQETRTFYCGRKVMPNDGTSDGYCGPTNGPQCTACQKLNQQRSGRYNQIWTGM</sequence>
<dbReference type="Proteomes" id="UP000663823">
    <property type="component" value="Unassembled WGS sequence"/>
</dbReference>
<dbReference type="AlphaFoldDB" id="A0A819Z178"/>
<evidence type="ECO:0000313" key="1">
    <source>
        <dbReference type="EMBL" id="CAF4163891.1"/>
    </source>
</evidence>
<protein>
    <submittedName>
        <fullName evidence="1">Uncharacterized protein</fullName>
    </submittedName>
</protein>
<organism evidence="1 2">
    <name type="scientific">Rotaria sordida</name>
    <dbReference type="NCBI Taxonomy" id="392033"/>
    <lineage>
        <taxon>Eukaryota</taxon>
        <taxon>Metazoa</taxon>
        <taxon>Spiralia</taxon>
        <taxon>Gnathifera</taxon>
        <taxon>Rotifera</taxon>
        <taxon>Eurotatoria</taxon>
        <taxon>Bdelloidea</taxon>
        <taxon>Philodinida</taxon>
        <taxon>Philodinidae</taxon>
        <taxon>Rotaria</taxon>
    </lineage>
</organism>
<dbReference type="EMBL" id="CAJOAX010016366">
    <property type="protein sequence ID" value="CAF4163891.1"/>
    <property type="molecule type" value="Genomic_DNA"/>
</dbReference>